<dbReference type="STRING" id="638302.HMPREF0908_2023"/>
<organism evidence="3 4">
    <name type="scientific">Selenomonas flueggei ATCC 43531</name>
    <dbReference type="NCBI Taxonomy" id="638302"/>
    <lineage>
        <taxon>Bacteria</taxon>
        <taxon>Bacillati</taxon>
        <taxon>Bacillota</taxon>
        <taxon>Negativicutes</taxon>
        <taxon>Selenomonadales</taxon>
        <taxon>Selenomonadaceae</taxon>
        <taxon>Selenomonas</taxon>
    </lineage>
</organism>
<name>C4V6C3_9FIRM</name>
<dbReference type="GeneID" id="32478207"/>
<dbReference type="Proteomes" id="UP000005309">
    <property type="component" value="Unassembled WGS sequence"/>
</dbReference>
<evidence type="ECO:0000313" key="4">
    <source>
        <dbReference type="Proteomes" id="UP000005309"/>
    </source>
</evidence>
<evidence type="ECO:0008006" key="5">
    <source>
        <dbReference type="Google" id="ProtNLM"/>
    </source>
</evidence>
<evidence type="ECO:0000256" key="1">
    <source>
        <dbReference type="SAM" id="MobiDB-lite"/>
    </source>
</evidence>
<evidence type="ECO:0000313" key="3">
    <source>
        <dbReference type="EMBL" id="EEQ47721.1"/>
    </source>
</evidence>
<feature type="transmembrane region" description="Helical" evidence="2">
    <location>
        <begin position="59"/>
        <end position="78"/>
    </location>
</feature>
<proteinExistence type="predicted"/>
<feature type="region of interest" description="Disordered" evidence="1">
    <location>
        <begin position="124"/>
        <end position="183"/>
    </location>
</feature>
<dbReference type="AlphaFoldDB" id="C4V6C3"/>
<evidence type="ECO:0000256" key="2">
    <source>
        <dbReference type="SAM" id="Phobius"/>
    </source>
</evidence>
<gene>
    <name evidence="3" type="ORF">HMPREF0908_2023</name>
</gene>
<comment type="caution">
    <text evidence="3">The sequence shown here is derived from an EMBL/GenBank/DDBJ whole genome shotgun (WGS) entry which is preliminary data.</text>
</comment>
<dbReference type="OrthoDB" id="1629525at2"/>
<accession>C4V6C3</accession>
<keyword evidence="2" id="KW-1133">Transmembrane helix</keyword>
<dbReference type="HOGENOM" id="CLU_1488072_0_0_9"/>
<feature type="compositionally biased region" description="Low complexity" evidence="1">
    <location>
        <begin position="124"/>
        <end position="134"/>
    </location>
</feature>
<keyword evidence="2" id="KW-0812">Transmembrane</keyword>
<keyword evidence="4" id="KW-1185">Reference proteome</keyword>
<dbReference type="EMBL" id="ACLA01000033">
    <property type="protein sequence ID" value="EEQ47721.1"/>
    <property type="molecule type" value="Genomic_DNA"/>
</dbReference>
<reference evidence="3 4" key="1">
    <citation type="submission" date="2009-04" db="EMBL/GenBank/DDBJ databases">
        <authorList>
            <person name="Qin X."/>
            <person name="Bachman B."/>
            <person name="Battles P."/>
            <person name="Bell A."/>
            <person name="Bess C."/>
            <person name="Bickham C."/>
            <person name="Chaboub L."/>
            <person name="Chen D."/>
            <person name="Coyle M."/>
            <person name="Deiros D.R."/>
            <person name="Dinh H."/>
            <person name="Forbes L."/>
            <person name="Fowler G."/>
            <person name="Francisco L."/>
            <person name="Fu Q."/>
            <person name="Gubbala S."/>
            <person name="Hale W."/>
            <person name="Han Y."/>
            <person name="Hemphill L."/>
            <person name="Highlander S.K."/>
            <person name="Hirani K."/>
            <person name="Hogues M."/>
            <person name="Jackson L."/>
            <person name="Jakkamsetti A."/>
            <person name="Javaid M."/>
            <person name="Jiang H."/>
            <person name="Korchina V."/>
            <person name="Kovar C."/>
            <person name="Lara F."/>
            <person name="Lee S."/>
            <person name="Mata R."/>
            <person name="Mathew T."/>
            <person name="Moen C."/>
            <person name="Morales K."/>
            <person name="Munidasa M."/>
            <person name="Nazareth L."/>
            <person name="Ngo R."/>
            <person name="Nguyen L."/>
            <person name="Okwuonu G."/>
            <person name="Ongeri F."/>
            <person name="Patil S."/>
            <person name="Petrosino J."/>
            <person name="Pham C."/>
            <person name="Pham P."/>
            <person name="Pu L.-L."/>
            <person name="Puazo M."/>
            <person name="Raj R."/>
            <person name="Reid J."/>
            <person name="Rouhana J."/>
            <person name="Saada N."/>
            <person name="Shang Y."/>
            <person name="Simmons D."/>
            <person name="Thornton R."/>
            <person name="Warren J."/>
            <person name="Weissenberger G."/>
            <person name="Zhang J."/>
            <person name="Zhang L."/>
            <person name="Zhou C."/>
            <person name="Zhu D."/>
            <person name="Muzny D."/>
            <person name="Worley K."/>
            <person name="Gibbs R."/>
        </authorList>
    </citation>
    <scope>NUCLEOTIDE SEQUENCE [LARGE SCALE GENOMIC DNA]</scope>
    <source>
        <strain evidence="3 4">ATCC 43531</strain>
    </source>
</reference>
<dbReference type="RefSeq" id="WP_006691150.1">
    <property type="nucleotide sequence ID" value="NZ_GG694008.1"/>
</dbReference>
<keyword evidence="2" id="KW-0472">Membrane</keyword>
<protein>
    <recommendedName>
        <fullName evidence="5">Preprotein translocase subunit SecG</fullName>
    </recommendedName>
</protein>
<feature type="region of interest" description="Disordered" evidence="1">
    <location>
        <begin position="86"/>
        <end position="107"/>
    </location>
</feature>
<sequence>MDSEREARKRSIRAARDWLTGAENSLAGADDVAGDLKLMLARAELACMAAQQRTRLRRWIRFFVPLLVSAAALAWVLWEPPSADPMPHAPALPERAEQPTETNAEDTVQASSVIQAPYTGAAAPLSEPLAAPPARTAEPDIPPAADRVPTAERTPPPPPASVRQMPNSDMQRLMQVGGKILRE</sequence>